<organism evidence="1 2">
    <name type="scientific">Aeromicrobium fastidiosum</name>
    <dbReference type="NCBI Taxonomy" id="52699"/>
    <lineage>
        <taxon>Bacteria</taxon>
        <taxon>Bacillati</taxon>
        <taxon>Actinomycetota</taxon>
        <taxon>Actinomycetes</taxon>
        <taxon>Propionibacteriales</taxon>
        <taxon>Nocardioidaceae</taxon>
        <taxon>Aeromicrobium</taxon>
    </lineage>
</organism>
<dbReference type="Proteomes" id="UP001515100">
    <property type="component" value="Unassembled WGS sequence"/>
</dbReference>
<reference evidence="1" key="1">
    <citation type="submission" date="2019-09" db="EMBL/GenBank/DDBJ databases">
        <authorList>
            <person name="Li J."/>
        </authorList>
    </citation>
    <scope>NUCLEOTIDE SEQUENCE [LARGE SCALE GENOMIC DNA]</scope>
    <source>
        <strain evidence="1">NRBC 14897</strain>
    </source>
</reference>
<dbReference type="AlphaFoldDB" id="A0A641APR5"/>
<comment type="caution">
    <text evidence="1">The sequence shown here is derived from an EMBL/GenBank/DDBJ whole genome shotgun (WGS) entry which is preliminary data.</text>
</comment>
<name>A0A641APR5_9ACTN</name>
<gene>
    <name evidence="1" type="ORF">ESP62_008475</name>
</gene>
<sequence>MFTDFTAQSIAQHEEHELVRTLERRRLAAERAVNQHGGERLALIAHLARESRKAGATVAGHLHLAG</sequence>
<accession>A0A641APR5</accession>
<keyword evidence="2" id="KW-1185">Reference proteome</keyword>
<evidence type="ECO:0000313" key="2">
    <source>
        <dbReference type="Proteomes" id="UP001515100"/>
    </source>
</evidence>
<dbReference type="EMBL" id="SDPP02000002">
    <property type="protein sequence ID" value="KAA1378387.1"/>
    <property type="molecule type" value="Genomic_DNA"/>
</dbReference>
<proteinExistence type="predicted"/>
<dbReference type="RefSeq" id="WP_129182760.1">
    <property type="nucleotide sequence ID" value="NZ_JAGIOG010000001.1"/>
</dbReference>
<protein>
    <submittedName>
        <fullName evidence="1">Uncharacterized protein</fullName>
    </submittedName>
</protein>
<evidence type="ECO:0000313" key="1">
    <source>
        <dbReference type="EMBL" id="KAA1378387.1"/>
    </source>
</evidence>
<dbReference type="OrthoDB" id="9976019at2"/>